<dbReference type="AlphaFoldDB" id="A0A813C7B6"/>
<reference evidence="6" key="1">
    <citation type="submission" date="2021-02" db="EMBL/GenBank/DDBJ databases">
        <authorList>
            <person name="Dougan E. K."/>
            <person name="Rhodes N."/>
            <person name="Thang M."/>
            <person name="Chan C."/>
        </authorList>
    </citation>
    <scope>NUCLEOTIDE SEQUENCE</scope>
</reference>
<dbReference type="Pfam" id="PF00173">
    <property type="entry name" value="Cyt-b5"/>
    <property type="match status" value="1"/>
</dbReference>
<dbReference type="EMBL" id="CAJNJA010089452">
    <property type="protein sequence ID" value="CAE7939718.1"/>
    <property type="molecule type" value="Genomic_DNA"/>
</dbReference>
<dbReference type="PROSITE" id="PS00191">
    <property type="entry name" value="CYTOCHROME_B5_1"/>
    <property type="match status" value="1"/>
</dbReference>
<dbReference type="OrthoDB" id="260519at2759"/>
<sequence>MGNLTGRSASTDGISLEEIEKHNTKDDAWMVLFGEVLDVTKFLPIHPGGEDAIDMYLGRDATEAWVEIHTPETLERNLHHITKVGKLQAVPFCTFLSQPDLIRSCQERGLGILSPRTAAAAPAQQEEEDDRGLQFTPQFEEELQATNGVFTLESLQRWNGVQLPMLIGICGVVVDVSPSENFVPTFGYGKLWAGKDCTWAMATVSLKAEDANRFDWKVQELEDMHFKSLAGWYGHFTNKYRQVGILEELKDWDFAAVKAEAKAEPPKFSMLHYCLE</sequence>
<keyword evidence="1 4" id="KW-0349">Heme</keyword>
<dbReference type="Proteomes" id="UP000601435">
    <property type="component" value="Unassembled WGS sequence"/>
</dbReference>
<dbReference type="GO" id="GO:0046872">
    <property type="term" value="F:metal ion binding"/>
    <property type="evidence" value="ECO:0007669"/>
    <property type="project" value="UniProtKB-UniRule"/>
</dbReference>
<dbReference type="InterPro" id="IPR051872">
    <property type="entry name" value="Cytochrome_b5/Flavoprotein_Rdt"/>
</dbReference>
<dbReference type="PROSITE" id="PS50255">
    <property type="entry name" value="CYTOCHROME_B5_2"/>
    <property type="match status" value="1"/>
</dbReference>
<gene>
    <name evidence="6" type="primary">CYB2</name>
    <name evidence="6" type="ORF">SNEC2469_LOCUS33618</name>
</gene>
<dbReference type="InterPro" id="IPR036400">
    <property type="entry name" value="Cyt_B5-like_heme/steroid_sf"/>
</dbReference>
<dbReference type="InterPro" id="IPR001199">
    <property type="entry name" value="Cyt_B5-like_heme/steroid-bd"/>
</dbReference>
<evidence type="ECO:0000256" key="3">
    <source>
        <dbReference type="ARBA" id="ARBA00023004"/>
    </source>
</evidence>
<dbReference type="SUPFAM" id="SSF55856">
    <property type="entry name" value="Cytochrome b5-like heme/steroid binding domain"/>
    <property type="match status" value="2"/>
</dbReference>
<protein>
    <submittedName>
        <fullName evidence="6">CYB2 protein</fullName>
    </submittedName>
</protein>
<dbReference type="PANTHER" id="PTHR46237:SF1">
    <property type="entry name" value="CYTOCHROME B5 REDUCTASE 4"/>
    <property type="match status" value="1"/>
</dbReference>
<dbReference type="GO" id="GO:0005737">
    <property type="term" value="C:cytoplasm"/>
    <property type="evidence" value="ECO:0007669"/>
    <property type="project" value="TreeGrafter"/>
</dbReference>
<comment type="similarity">
    <text evidence="4">Belongs to the cytochrome b5 family.</text>
</comment>
<evidence type="ECO:0000313" key="7">
    <source>
        <dbReference type="Proteomes" id="UP000601435"/>
    </source>
</evidence>
<dbReference type="GO" id="GO:0004128">
    <property type="term" value="F:cytochrome-b5 reductase activity, acting on NAD(P)H"/>
    <property type="evidence" value="ECO:0007669"/>
    <property type="project" value="TreeGrafter"/>
</dbReference>
<keyword evidence="3 4" id="KW-0408">Iron</keyword>
<evidence type="ECO:0000256" key="4">
    <source>
        <dbReference type="RuleBase" id="RU362121"/>
    </source>
</evidence>
<keyword evidence="7" id="KW-1185">Reference proteome</keyword>
<dbReference type="SMART" id="SM01117">
    <property type="entry name" value="Cyt-b5"/>
    <property type="match status" value="2"/>
</dbReference>
<evidence type="ECO:0000256" key="2">
    <source>
        <dbReference type="ARBA" id="ARBA00022723"/>
    </source>
</evidence>
<evidence type="ECO:0000256" key="1">
    <source>
        <dbReference type="ARBA" id="ARBA00022617"/>
    </source>
</evidence>
<dbReference type="Gene3D" id="3.10.120.10">
    <property type="entry name" value="Cytochrome b5-like heme/steroid binding domain"/>
    <property type="match status" value="2"/>
</dbReference>
<accession>A0A813C7B6</accession>
<evidence type="ECO:0000313" key="6">
    <source>
        <dbReference type="EMBL" id="CAE7939718.1"/>
    </source>
</evidence>
<dbReference type="PANTHER" id="PTHR46237">
    <property type="entry name" value="CYTOCHROME B5 REDUCTASE 4 FAMILY MEMBER"/>
    <property type="match status" value="1"/>
</dbReference>
<comment type="caution">
    <text evidence="6">The sequence shown here is derived from an EMBL/GenBank/DDBJ whole genome shotgun (WGS) entry which is preliminary data.</text>
</comment>
<name>A0A813C7B6_9DINO</name>
<proteinExistence type="inferred from homology"/>
<dbReference type="GO" id="GO:0020037">
    <property type="term" value="F:heme binding"/>
    <property type="evidence" value="ECO:0007669"/>
    <property type="project" value="UniProtKB-UniRule"/>
</dbReference>
<feature type="domain" description="Cytochrome b5 heme-binding" evidence="5">
    <location>
        <begin position="11"/>
        <end position="88"/>
    </location>
</feature>
<dbReference type="InterPro" id="IPR018506">
    <property type="entry name" value="Cyt_B5_heme-BS"/>
</dbReference>
<keyword evidence="2 4" id="KW-0479">Metal-binding</keyword>
<evidence type="ECO:0000259" key="5">
    <source>
        <dbReference type="PROSITE" id="PS50255"/>
    </source>
</evidence>
<organism evidence="6 7">
    <name type="scientific">Symbiodinium necroappetens</name>
    <dbReference type="NCBI Taxonomy" id="1628268"/>
    <lineage>
        <taxon>Eukaryota</taxon>
        <taxon>Sar</taxon>
        <taxon>Alveolata</taxon>
        <taxon>Dinophyceae</taxon>
        <taxon>Suessiales</taxon>
        <taxon>Symbiodiniaceae</taxon>
        <taxon>Symbiodinium</taxon>
    </lineage>
</organism>